<dbReference type="EMBL" id="JACVVK020000329">
    <property type="protein sequence ID" value="KAK7478288.1"/>
    <property type="molecule type" value="Genomic_DNA"/>
</dbReference>
<sequence length="78" mass="8738">MKILVTPQSNCANDFLPTASHCLSVAVRMRHIRFSEPDRRSSANAGDQRYICCVHKQAASCQVGTIGRLAKEHDRRVQ</sequence>
<dbReference type="AlphaFoldDB" id="A0ABD0JUT3"/>
<protein>
    <submittedName>
        <fullName evidence="1">Uncharacterized protein</fullName>
    </submittedName>
</protein>
<gene>
    <name evidence="1" type="ORF">BaRGS_00030440</name>
</gene>
<keyword evidence="2" id="KW-1185">Reference proteome</keyword>
<reference evidence="1 2" key="1">
    <citation type="journal article" date="2023" name="Sci. Data">
        <title>Genome assembly of the Korean intertidal mud-creeper Batillaria attramentaria.</title>
        <authorList>
            <person name="Patra A.K."/>
            <person name="Ho P.T."/>
            <person name="Jun S."/>
            <person name="Lee S.J."/>
            <person name="Kim Y."/>
            <person name="Won Y.J."/>
        </authorList>
    </citation>
    <scope>NUCLEOTIDE SEQUENCE [LARGE SCALE GENOMIC DNA]</scope>
    <source>
        <strain evidence="1">Wonlab-2016</strain>
    </source>
</reference>
<comment type="caution">
    <text evidence="1">The sequence shown here is derived from an EMBL/GenBank/DDBJ whole genome shotgun (WGS) entry which is preliminary data.</text>
</comment>
<dbReference type="Proteomes" id="UP001519460">
    <property type="component" value="Unassembled WGS sequence"/>
</dbReference>
<name>A0ABD0JUT3_9CAEN</name>
<organism evidence="1 2">
    <name type="scientific">Batillaria attramentaria</name>
    <dbReference type="NCBI Taxonomy" id="370345"/>
    <lineage>
        <taxon>Eukaryota</taxon>
        <taxon>Metazoa</taxon>
        <taxon>Spiralia</taxon>
        <taxon>Lophotrochozoa</taxon>
        <taxon>Mollusca</taxon>
        <taxon>Gastropoda</taxon>
        <taxon>Caenogastropoda</taxon>
        <taxon>Sorbeoconcha</taxon>
        <taxon>Cerithioidea</taxon>
        <taxon>Batillariidae</taxon>
        <taxon>Batillaria</taxon>
    </lineage>
</organism>
<evidence type="ECO:0000313" key="2">
    <source>
        <dbReference type="Proteomes" id="UP001519460"/>
    </source>
</evidence>
<accession>A0ABD0JUT3</accession>
<evidence type="ECO:0000313" key="1">
    <source>
        <dbReference type="EMBL" id="KAK7478288.1"/>
    </source>
</evidence>
<proteinExistence type="predicted"/>